<dbReference type="Gene3D" id="3.40.50.20">
    <property type="match status" value="1"/>
</dbReference>
<evidence type="ECO:0000313" key="3">
    <source>
        <dbReference type="Proteomes" id="UP000054342"/>
    </source>
</evidence>
<keyword evidence="3" id="KW-1185">Reference proteome</keyword>
<dbReference type="GeneID" id="25324718"/>
<organism evidence="2 3">
    <name type="scientific">Exophiala xenobiotica</name>
    <dbReference type="NCBI Taxonomy" id="348802"/>
    <lineage>
        <taxon>Eukaryota</taxon>
        <taxon>Fungi</taxon>
        <taxon>Dikarya</taxon>
        <taxon>Ascomycota</taxon>
        <taxon>Pezizomycotina</taxon>
        <taxon>Eurotiomycetes</taxon>
        <taxon>Chaetothyriomycetidae</taxon>
        <taxon>Chaetothyriales</taxon>
        <taxon>Herpotrichiellaceae</taxon>
        <taxon>Exophiala</taxon>
    </lineage>
</organism>
<name>A0A0D2ERD0_9EURO</name>
<dbReference type="RefSeq" id="XP_013318862.1">
    <property type="nucleotide sequence ID" value="XM_013463408.1"/>
</dbReference>
<dbReference type="EMBL" id="KN847318">
    <property type="protein sequence ID" value="KIW58278.1"/>
    <property type="molecule type" value="Genomic_DNA"/>
</dbReference>
<evidence type="ECO:0000313" key="2">
    <source>
        <dbReference type="EMBL" id="KIW58278.1"/>
    </source>
</evidence>
<evidence type="ECO:0000256" key="1">
    <source>
        <dbReference type="SAM" id="Phobius"/>
    </source>
</evidence>
<reference evidence="2 3" key="1">
    <citation type="submission" date="2015-01" db="EMBL/GenBank/DDBJ databases">
        <title>The Genome Sequence of Exophiala xenobiotica CBS118157.</title>
        <authorList>
            <consortium name="The Broad Institute Genomics Platform"/>
            <person name="Cuomo C."/>
            <person name="de Hoog S."/>
            <person name="Gorbushina A."/>
            <person name="Stielow B."/>
            <person name="Teixiera M."/>
            <person name="Abouelleil A."/>
            <person name="Chapman S.B."/>
            <person name="Priest M."/>
            <person name="Young S.K."/>
            <person name="Wortman J."/>
            <person name="Nusbaum C."/>
            <person name="Birren B."/>
        </authorList>
    </citation>
    <scope>NUCLEOTIDE SEQUENCE [LARGE SCALE GENOMIC DNA]</scope>
    <source>
        <strain evidence="2 3">CBS 118157</strain>
    </source>
</reference>
<dbReference type="Proteomes" id="UP000054342">
    <property type="component" value="Unassembled WGS sequence"/>
</dbReference>
<gene>
    <name evidence="2" type="ORF">PV05_02810</name>
</gene>
<keyword evidence="1" id="KW-0812">Transmembrane</keyword>
<dbReference type="HOGENOM" id="CLU_026180_1_0_1"/>
<keyword evidence="1" id="KW-1133">Transmembrane helix</keyword>
<evidence type="ECO:0008006" key="4">
    <source>
        <dbReference type="Google" id="ProtNLM"/>
    </source>
</evidence>
<protein>
    <recommendedName>
        <fullName evidence="4">ATP-grasp domain-containing protein</fullName>
    </recommendedName>
</protein>
<feature type="transmembrane region" description="Helical" evidence="1">
    <location>
        <begin position="30"/>
        <end position="54"/>
    </location>
</feature>
<sequence length="546" mass="60442">MSKSRAIMSFNQFLNSSQYSVQQSTRIQSLLFAGLAVAFIPLSTVLLFMNYLYISFTDRNILRRRPHEQAELGSKTVLLSGINTPQGLRLARAFHENGHRVVGADHEPGGIPTYSRFSRVLNSFYRLPAGSGERQALAYIRTLVRVIEEEHVDLWINCTSGADPSVEGHARTVIETATNCRCFALRMDDLPHFSSREAFLALVKGMGLSVPELHQVKSRDEVHSVLNRSRGTRRYMLYSPGQAGVEVTSVRTMLPRRTLSQTYQTLSLVPIKKTSSESWRLEQITEWMPRYSTFAVIVQGSVTAFSASRQADTGCIEAADPGSALFRSLLRIVQTFADKQGDDFTTHIGIDFCVEEQVTDTGTVQNILLVQASPGSLAGVLLFQGAEASAQICHAYLSLLSEPIKNCNDHVLPALSAPQQSSHHQVATPVVLSSGVYCLGRDLLKLGYEPLMKVVRLQIGVADLLRSWLSLLQHLFLWQDEIYSSQDPVPFWWSYQVYIPLRLLVAIVGKAETGKSTGNIETGRCTGNSQNGVDVHLANGKEVALV</sequence>
<keyword evidence="1" id="KW-0472">Membrane</keyword>
<dbReference type="AlphaFoldDB" id="A0A0D2ERD0"/>
<accession>A0A0D2ERD0</accession>
<proteinExistence type="predicted"/>
<dbReference type="OrthoDB" id="186626at2759"/>